<sequence>MIHTREQALEAAREILERRRIKYMEIEAPEPEAGYQHQPGAPEKDVWVVSYTYMVFQDERAFIHLDDREGLKLIYIMTGHGYIT</sequence>
<protein>
    <recommendedName>
        <fullName evidence="3">Immunity protein 35</fullName>
    </recommendedName>
</protein>
<evidence type="ECO:0008006" key="3">
    <source>
        <dbReference type="Google" id="ProtNLM"/>
    </source>
</evidence>
<proteinExistence type="predicted"/>
<dbReference type="Proteomes" id="UP000652755">
    <property type="component" value="Unassembled WGS sequence"/>
</dbReference>
<name>A0ABR7KYP0_9SPHI</name>
<organism evidence="1 2">
    <name type="scientific">Pedobacter fastidiosus</name>
    <dbReference type="NCBI Taxonomy" id="2765361"/>
    <lineage>
        <taxon>Bacteria</taxon>
        <taxon>Pseudomonadati</taxon>
        <taxon>Bacteroidota</taxon>
        <taxon>Sphingobacteriia</taxon>
        <taxon>Sphingobacteriales</taxon>
        <taxon>Sphingobacteriaceae</taxon>
        <taxon>Pedobacter</taxon>
    </lineage>
</organism>
<evidence type="ECO:0000313" key="2">
    <source>
        <dbReference type="Proteomes" id="UP000652755"/>
    </source>
</evidence>
<dbReference type="RefSeq" id="WP_187073636.1">
    <property type="nucleotide sequence ID" value="NZ_JACRYL010000055.1"/>
</dbReference>
<accession>A0ABR7KYP0</accession>
<comment type="caution">
    <text evidence="1">The sequence shown here is derived from an EMBL/GenBank/DDBJ whole genome shotgun (WGS) entry which is preliminary data.</text>
</comment>
<reference evidence="1 2" key="1">
    <citation type="submission" date="2020-08" db="EMBL/GenBank/DDBJ databases">
        <authorList>
            <person name="Sun Q."/>
            <person name="Inoue M."/>
        </authorList>
    </citation>
    <scope>NUCLEOTIDE SEQUENCE [LARGE SCALE GENOMIC DNA]</scope>
    <source>
        <strain evidence="1 2">CCM 8938</strain>
    </source>
</reference>
<dbReference type="EMBL" id="JACRYL010000055">
    <property type="protein sequence ID" value="MBC6113217.1"/>
    <property type="molecule type" value="Genomic_DNA"/>
</dbReference>
<keyword evidence="2" id="KW-1185">Reference proteome</keyword>
<gene>
    <name evidence="1" type="ORF">H7U22_22660</name>
</gene>
<evidence type="ECO:0000313" key="1">
    <source>
        <dbReference type="EMBL" id="MBC6113217.1"/>
    </source>
</evidence>